<accession>A0A369US39</accession>
<gene>
    <name evidence="1" type="ORF">DVJ77_03065</name>
</gene>
<dbReference type="RefSeq" id="WP_162791350.1">
    <property type="nucleotide sequence ID" value="NZ_JBHSPE010000001.1"/>
</dbReference>
<dbReference type="EMBL" id="QQAH01000001">
    <property type="protein sequence ID" value="RDD83572.1"/>
    <property type="molecule type" value="Genomic_DNA"/>
</dbReference>
<evidence type="ECO:0000313" key="2">
    <source>
        <dbReference type="Proteomes" id="UP000253782"/>
    </source>
</evidence>
<reference evidence="1 2" key="1">
    <citation type="submission" date="2018-07" db="EMBL/GenBank/DDBJ databases">
        <title>Dyella tabacisoli L4-6T, whole genome shotgun sequence.</title>
        <authorList>
            <person name="Zhou X.-K."/>
            <person name="Li W.-J."/>
            <person name="Duan Y.-Q."/>
        </authorList>
    </citation>
    <scope>NUCLEOTIDE SEQUENCE [LARGE SCALE GENOMIC DNA]</scope>
    <source>
        <strain evidence="1 2">L4-6</strain>
    </source>
</reference>
<evidence type="ECO:0000313" key="1">
    <source>
        <dbReference type="EMBL" id="RDD83572.1"/>
    </source>
</evidence>
<keyword evidence="2" id="KW-1185">Reference proteome</keyword>
<dbReference type="Proteomes" id="UP000253782">
    <property type="component" value="Unassembled WGS sequence"/>
</dbReference>
<protein>
    <recommendedName>
        <fullName evidence="3">Serine protease</fullName>
    </recommendedName>
</protein>
<dbReference type="AlphaFoldDB" id="A0A369US39"/>
<sequence length="330" mass="34227">MDIPEELIQAKAQVEFGLLALPGVVGIGLGAREENGEFSDELAVRILVEDASRVPDGLPSEIAGVAVCIIERVYEPVAFPDVDRYPELRGGIRIESQARGFGTMGALVMDTATGEILGLSNFHVTGPVGTQIWQSKTPNLIASVPPILDDLVGDVLRVDFPDTPPLPLSPIRVSTTDSGVFRTNGAAAQGRGVSRAISGQGLGFPDLIPAVTATAEPAIFQTVRKRGFMTGPTNGSILGAQVVGKWMTINWSPGGGNTYLVEQVEIFGNGGVFVDGGDSGSLVLDGVGSTALGLLYGASRGGAFAPAGHFGMMSLIANVEARLGVSTVWA</sequence>
<comment type="caution">
    <text evidence="1">The sequence shown here is derived from an EMBL/GenBank/DDBJ whole genome shotgun (WGS) entry which is preliminary data.</text>
</comment>
<organism evidence="1 2">
    <name type="scientific">Dyella tabacisoli</name>
    <dbReference type="NCBI Taxonomy" id="2282381"/>
    <lineage>
        <taxon>Bacteria</taxon>
        <taxon>Pseudomonadati</taxon>
        <taxon>Pseudomonadota</taxon>
        <taxon>Gammaproteobacteria</taxon>
        <taxon>Lysobacterales</taxon>
        <taxon>Rhodanobacteraceae</taxon>
        <taxon>Dyella</taxon>
    </lineage>
</organism>
<name>A0A369US39_9GAMM</name>
<proteinExistence type="predicted"/>
<evidence type="ECO:0008006" key="3">
    <source>
        <dbReference type="Google" id="ProtNLM"/>
    </source>
</evidence>